<protein>
    <submittedName>
        <fullName evidence="2">Carbohydrate-binding domain-containing protein</fullName>
    </submittedName>
</protein>
<keyword evidence="1" id="KW-0732">Signal</keyword>
<evidence type="ECO:0000313" key="2">
    <source>
        <dbReference type="EMBL" id="MCW1922139.1"/>
    </source>
</evidence>
<sequence length="294" mass="29805">MKSVCRVVAPLVLLTFLPMNGLSAATVVWGGGTGDYLTGGNWEGGEVPGTASGNTAEINSGAVTYTPGGDLAIHNGGALVLNGGSWTQAGGNAWIQLGSGSLIVAGGTFNQGTSDNIVRNSDSNITVSAGIANFSGNFLNRADFGDFTITGGTVNIANEFKPISSFTMTGGTLSATMISFADGPGIIDFTGGTISVDGGSFYSGFYGGGSQSLNFSTASTGSLFFRNYSLTALAEDGFLTNGTLQWDGAIDPTAFSAVESEGGVLITVIPEPSTPLTLLGGMGALMLLRRRKSN</sequence>
<feature type="chain" id="PRO_5045721275" evidence="1">
    <location>
        <begin position="25"/>
        <end position="294"/>
    </location>
</feature>
<dbReference type="NCBIfam" id="TIGR02595">
    <property type="entry name" value="PEP_CTERM"/>
    <property type="match status" value="1"/>
</dbReference>
<dbReference type="Proteomes" id="UP001320876">
    <property type="component" value="Unassembled WGS sequence"/>
</dbReference>
<accession>A0ABT3GEV6</accession>
<proteinExistence type="predicted"/>
<reference evidence="2 3" key="1">
    <citation type="submission" date="2022-10" db="EMBL/GenBank/DDBJ databases">
        <title>Luteolibacter arcticus strain CCTCC AB 2014275, whole genome shotgun sequencing project.</title>
        <authorList>
            <person name="Zhao G."/>
            <person name="Shen L."/>
        </authorList>
    </citation>
    <scope>NUCLEOTIDE SEQUENCE [LARGE SCALE GENOMIC DNA]</scope>
    <source>
        <strain evidence="2 3">CCTCC AB 2014275</strain>
    </source>
</reference>
<dbReference type="InterPro" id="IPR011050">
    <property type="entry name" value="Pectin_lyase_fold/virulence"/>
</dbReference>
<name>A0ABT3GEV6_9BACT</name>
<dbReference type="InterPro" id="IPR012332">
    <property type="entry name" value="Autotransporter_pectin_lyase_C"/>
</dbReference>
<organism evidence="2 3">
    <name type="scientific">Luteolibacter arcticus</name>
    <dbReference type="NCBI Taxonomy" id="1581411"/>
    <lineage>
        <taxon>Bacteria</taxon>
        <taxon>Pseudomonadati</taxon>
        <taxon>Verrucomicrobiota</taxon>
        <taxon>Verrucomicrobiia</taxon>
        <taxon>Verrucomicrobiales</taxon>
        <taxon>Verrucomicrobiaceae</taxon>
        <taxon>Luteolibacter</taxon>
    </lineage>
</organism>
<dbReference type="SUPFAM" id="SSF51126">
    <property type="entry name" value="Pectin lyase-like"/>
    <property type="match status" value="1"/>
</dbReference>
<evidence type="ECO:0000313" key="3">
    <source>
        <dbReference type="Proteomes" id="UP001320876"/>
    </source>
</evidence>
<dbReference type="RefSeq" id="WP_264486249.1">
    <property type="nucleotide sequence ID" value="NZ_JAPDDT010000002.1"/>
</dbReference>
<dbReference type="InterPro" id="IPR013424">
    <property type="entry name" value="Ice-binding_C"/>
</dbReference>
<dbReference type="Gene3D" id="2.160.20.20">
    <property type="match status" value="1"/>
</dbReference>
<feature type="signal peptide" evidence="1">
    <location>
        <begin position="1"/>
        <end position="24"/>
    </location>
</feature>
<gene>
    <name evidence="2" type="ORF">OKA05_06220</name>
</gene>
<evidence type="ECO:0000256" key="1">
    <source>
        <dbReference type="SAM" id="SignalP"/>
    </source>
</evidence>
<comment type="caution">
    <text evidence="2">The sequence shown here is derived from an EMBL/GenBank/DDBJ whole genome shotgun (WGS) entry which is preliminary data.</text>
</comment>
<dbReference type="EMBL" id="JAPDDT010000002">
    <property type="protein sequence ID" value="MCW1922139.1"/>
    <property type="molecule type" value="Genomic_DNA"/>
</dbReference>
<keyword evidence="3" id="KW-1185">Reference proteome</keyword>